<evidence type="ECO:0000259" key="3">
    <source>
        <dbReference type="Pfam" id="PF22929"/>
    </source>
</evidence>
<feature type="compositionally biased region" description="Low complexity" evidence="1">
    <location>
        <begin position="38"/>
        <end position="59"/>
    </location>
</feature>
<dbReference type="Proteomes" id="UP000025227">
    <property type="component" value="Unplaced"/>
</dbReference>
<dbReference type="OrthoDB" id="19938at2759"/>
<dbReference type="WBParaSite" id="HCON_00144850-00001">
    <property type="protein sequence ID" value="HCON_00144850-00001"/>
    <property type="gene ID" value="HCON_00144850"/>
</dbReference>
<feature type="domain" description="Integrator complex subunit 1 RPB2-binding" evidence="2">
    <location>
        <begin position="257"/>
        <end position="416"/>
    </location>
</feature>
<evidence type="ECO:0000313" key="4">
    <source>
        <dbReference type="Proteomes" id="UP000025227"/>
    </source>
</evidence>
<dbReference type="InterPro" id="IPR022145">
    <property type="entry name" value="INTS1_RPB2-bd"/>
</dbReference>
<name>A0A7I4YUD3_HAECO</name>
<dbReference type="GO" id="GO:0032039">
    <property type="term" value="C:integrator complex"/>
    <property type="evidence" value="ECO:0007669"/>
    <property type="project" value="InterPro"/>
</dbReference>
<dbReference type="Pfam" id="PF22929">
    <property type="entry name" value="INTS1_INTS2-bd"/>
    <property type="match status" value="1"/>
</dbReference>
<feature type="region of interest" description="Disordered" evidence="1">
    <location>
        <begin position="38"/>
        <end position="61"/>
    </location>
</feature>
<reference evidence="5" key="1">
    <citation type="submission" date="2020-12" db="UniProtKB">
        <authorList>
            <consortium name="WormBaseParasite"/>
        </authorList>
    </citation>
    <scope>IDENTIFICATION</scope>
    <source>
        <strain evidence="5">MHco3</strain>
    </source>
</reference>
<evidence type="ECO:0000313" key="5">
    <source>
        <dbReference type="WBParaSite" id="HCON_00144850-00001"/>
    </source>
</evidence>
<keyword evidence="4" id="KW-1185">Reference proteome</keyword>
<accession>A0A7I4YUD3</accession>
<sequence>MIPLKSKVKSKGLMKSVPSGVLAPKSLATKPVKPLQKSVFPSTSSSSSLGSVSTGPGLPVGARPPLDESWRDFCEMTTIDFATYATSIQESIEQGKMNKLARLLTAAFRTFIDKKSDQSKFNIEYQLLTIAALTIKEHHEKIQHVALQKCLLNLMCRMKPMTSERQGLISAIVVTLASGQPVWDPYYVTAYLYDSLGDRNWVYKPNSSFIVSQIVKGFGTIYPTKDMFTACNLEMDLDFIPEGLALANDRFPSATAKEEIAAIALNALTPWWDMRADNTPALFLRAIAPLMALPEVRFNVVKRIDGWLQHVKLQRLALQLLILVGLNYGNASDSAQEKSVLARLLQMRMLKNKNVTSVFTVSLREMLVRKSDCNMRTAIRLLLENEFGHVMSRHPHNVSILISMFGFDRTRTAEVLGEEISEMIMAREDYCKPVRLLLREIIRFFHRNEFPFYTLANSYLSTIVDEVAKSEHGIQDHVFRCASELLSAVTLMSISASVREAFNARRTGSNYTPDLVLVHDRFENALSEYLEGIVRWLQGVRHIFPSAREYLQAYHKLLFMERPEVYCALEQGPTEAEYMTCFKVICECRLKESILRMILGEHITMLDNQEAIRLIEGLTKRAVENRVAADAHLPLIALSNPVQLIDRLFQLSGYRCQPGVTMPDEFNCFATKKYYWKAWYIVMMWACAGKVGSEMEKIYSTYSQLRLFIHMVLVKTFRFPLEFEGKTPEEWEAVEAETTEKEKEAILAMESFLSKSSMEEESSKLIGTICFNQPRGMPRRPPEPVIRKLEVLAIDCSMASRLCECRQPDMVDQLIRNVGPSKAMPAIQELFATNSSAIEAMPASTLCQYLHYDLQRRKVAKVDESSALHMIVGRVRSAFADASVQDDCVNAVLFLLDKRTAFNVRERLGAKLVLTILFTDPNESMDLDQVTEGVWMRGLQNSAFYSRIASSMVTQLARAALDSDGAQLDLLLSTIQSQMDKENMHQLSILLAVLVENFGKTSPAKAQPLLDVFLSYVELCAGAPEMWPADSAFPSGRKVVKYVVELAGQNMFMTADAVEAILRLLCYTSGLQGTAYRKLAEVWLPENSPMPKVTCDGKPVDLLTSKLRAFMLQFDHEKIVKIAMQDLDPTLALKVACEMSAMRPTHASHLLKIACETRPLTKSDVMSLDKTARVMLNIHSINGIQYAQQVLTLLDEIQKSGEEKMEVNPFHNITPRKATEIIEPPPAKPMTRVEMVQHLKAATIPNAPFVLSWNIWRDTQRAEDVAMAVVEHLEGNLKFFLGDREAFNLIFAVLGPCAKKFPSVKRRLSTFSAKVLKSAATSPAIEGHLRQYVPNAPAPASQKKKELTDEEMLEALHTKVIPAGYSRALLLNKFLQHRVEIFKRNADPAEFDAQMMAIFGDSGIEELVAQMPLRSPLKTIETVFLRLLSTFNTKYNPKIVCSFFVINAIREFCREWTAQQWACLAQYVVEMVMGDPQQMKAAVNLIDRLVDLTNVEVVVPIAEVIVTLARSDLPIEKRKHAQALLDDIQLKYPCLFVDPLANQASIQGFRWRQRDTDGLVTTLVAQAVDPNQSDSFGAVRTLTQLVETYPKVMIRNFGTMAQQIPLLTRMPSALRKEMMPFVAFVLDATQRLLPSMREASYRYVLGDAVHAFLSFYETISNSEAAAYFGEKLLSCCMRFFSSHTETAKEVFNDRSDVITLLLQKLPPGNLNAQMMQELLHEPDMETT</sequence>
<organism evidence="4 5">
    <name type="scientific">Haemonchus contortus</name>
    <name type="common">Barber pole worm</name>
    <dbReference type="NCBI Taxonomy" id="6289"/>
    <lineage>
        <taxon>Eukaryota</taxon>
        <taxon>Metazoa</taxon>
        <taxon>Ecdysozoa</taxon>
        <taxon>Nematoda</taxon>
        <taxon>Chromadorea</taxon>
        <taxon>Rhabditida</taxon>
        <taxon>Rhabditina</taxon>
        <taxon>Rhabditomorpha</taxon>
        <taxon>Strongyloidea</taxon>
        <taxon>Trichostrongylidae</taxon>
        <taxon>Haemonchus</taxon>
    </lineage>
</organism>
<proteinExistence type="predicted"/>
<dbReference type="PANTHER" id="PTHR21224:SF1">
    <property type="entry name" value="INTEGRATOR COMPLEX SUBUNIT 1"/>
    <property type="match status" value="1"/>
</dbReference>
<protein>
    <submittedName>
        <fullName evidence="5">DUF3677 domain-containing protein</fullName>
    </submittedName>
</protein>
<dbReference type="Pfam" id="PF12432">
    <property type="entry name" value="INTS1_RP2B-bd"/>
    <property type="match status" value="1"/>
</dbReference>
<dbReference type="InterPro" id="IPR038902">
    <property type="entry name" value="INTS1"/>
</dbReference>
<dbReference type="GO" id="GO:0034474">
    <property type="term" value="P:U2 snRNA 3'-end processing"/>
    <property type="evidence" value="ECO:0007669"/>
    <property type="project" value="InterPro"/>
</dbReference>
<evidence type="ECO:0000256" key="1">
    <source>
        <dbReference type="SAM" id="MobiDB-lite"/>
    </source>
</evidence>
<dbReference type="PANTHER" id="PTHR21224">
    <property type="entry name" value="INTEGRATOR COMPLEX SUBUNIT 1"/>
    <property type="match status" value="1"/>
</dbReference>
<dbReference type="InterPro" id="IPR053966">
    <property type="entry name" value="INTS1_INTS2-bd"/>
</dbReference>
<evidence type="ECO:0000259" key="2">
    <source>
        <dbReference type="Pfam" id="PF12432"/>
    </source>
</evidence>
<dbReference type="OMA" id="CNMRTAI"/>
<feature type="domain" description="Integrator complex subunit 1 INTS2-binding" evidence="3">
    <location>
        <begin position="987"/>
        <end position="1130"/>
    </location>
</feature>